<name>A0ABY3CE68_9GAMM</name>
<dbReference type="EMBL" id="RYFG02000091">
    <property type="protein sequence ID" value="TRW95261.1"/>
    <property type="molecule type" value="Genomic_DNA"/>
</dbReference>
<dbReference type="RefSeq" id="WP_127029960.1">
    <property type="nucleotide sequence ID" value="NZ_RYFG02000091.1"/>
</dbReference>
<dbReference type="InterPro" id="IPR012437">
    <property type="entry name" value="DUF1638"/>
</dbReference>
<gene>
    <name evidence="2" type="ORF">EKO24_010275</name>
</gene>
<dbReference type="Proteomes" id="UP000733744">
    <property type="component" value="Unassembled WGS sequence"/>
</dbReference>
<organism evidence="2 3">
    <name type="scientific">Candidatus Methylobacter oryzae</name>
    <dbReference type="NCBI Taxonomy" id="2497749"/>
    <lineage>
        <taxon>Bacteria</taxon>
        <taxon>Pseudomonadati</taxon>
        <taxon>Pseudomonadota</taxon>
        <taxon>Gammaproteobacteria</taxon>
        <taxon>Methylococcales</taxon>
        <taxon>Methylococcaceae</taxon>
        <taxon>Methylobacter</taxon>
    </lineage>
</organism>
<comment type="caution">
    <text evidence="2">The sequence shown here is derived from an EMBL/GenBank/DDBJ whole genome shotgun (WGS) entry which is preliminary data.</text>
</comment>
<sequence>MSSSTLSLVGCGILQKEVSFLIAKNNWPLTTDFLPPSLHIDFDRLAYALHEGLSRHAGEQTVVFYGACHPMMDNMLDQARTLRTLGQNCIEMLLGAEEFNRELANGAYFLLNDWVRGWDDAIAKTFGSNINVIRDIFHDQHRYLLCLRTPLSDDYSEEAARIGAMLELPVQWRDVNLDHLENVLQTAISRKLDTVHA</sequence>
<dbReference type="Pfam" id="PF07796">
    <property type="entry name" value="DUF1638"/>
    <property type="match status" value="1"/>
</dbReference>
<evidence type="ECO:0000259" key="1">
    <source>
        <dbReference type="Pfam" id="PF07796"/>
    </source>
</evidence>
<reference evidence="2 3" key="1">
    <citation type="journal article" date="2019" name="Antonie Van Leeuwenhoek">
        <title>Description of 'Ca. Methylobacter oryzae' KRF1, a novel species from the environmentally important Methylobacter clade 2.</title>
        <authorList>
            <person name="Khatri K."/>
            <person name="Mohite J.A."/>
            <person name="Pandit P.S."/>
            <person name="Bahulikar R."/>
            <person name="Rahalkar M.C."/>
        </authorList>
    </citation>
    <scope>NUCLEOTIDE SEQUENCE [LARGE SCALE GENOMIC DNA]</scope>
    <source>
        <strain evidence="2 3">KRF1</strain>
    </source>
</reference>
<accession>A0ABY3CE68</accession>
<feature type="domain" description="DUF1638" evidence="1">
    <location>
        <begin position="33"/>
        <end position="184"/>
    </location>
</feature>
<protein>
    <submittedName>
        <fullName evidence="2">DUF1638 domain-containing protein</fullName>
    </submittedName>
</protein>
<keyword evidence="3" id="KW-1185">Reference proteome</keyword>
<proteinExistence type="predicted"/>
<evidence type="ECO:0000313" key="3">
    <source>
        <dbReference type="Proteomes" id="UP000733744"/>
    </source>
</evidence>
<evidence type="ECO:0000313" key="2">
    <source>
        <dbReference type="EMBL" id="TRW95261.1"/>
    </source>
</evidence>